<comment type="caution">
    <text evidence="9">The sequence shown here is derived from an EMBL/GenBank/DDBJ whole genome shotgun (WGS) entry which is preliminary data.</text>
</comment>
<dbReference type="InterPro" id="IPR004680">
    <property type="entry name" value="Cit_transptr-like_dom"/>
</dbReference>
<gene>
    <name evidence="9" type="ORF">SAMN02910291_02000</name>
</gene>
<feature type="transmembrane region" description="Helical" evidence="7">
    <location>
        <begin position="29"/>
        <end position="47"/>
    </location>
</feature>
<feature type="transmembrane region" description="Helical" evidence="7">
    <location>
        <begin position="463"/>
        <end position="483"/>
    </location>
</feature>
<feature type="transmembrane region" description="Helical" evidence="7">
    <location>
        <begin position="6"/>
        <end position="22"/>
    </location>
</feature>
<organism evidence="9 10">
    <name type="scientific">Desulfovibrio desulfuricans</name>
    <dbReference type="NCBI Taxonomy" id="876"/>
    <lineage>
        <taxon>Bacteria</taxon>
        <taxon>Pseudomonadati</taxon>
        <taxon>Thermodesulfobacteriota</taxon>
        <taxon>Desulfovibrionia</taxon>
        <taxon>Desulfovibrionales</taxon>
        <taxon>Desulfovibrionaceae</taxon>
        <taxon>Desulfovibrio</taxon>
    </lineage>
</organism>
<keyword evidence="2" id="KW-0813">Transport</keyword>
<evidence type="ECO:0000256" key="7">
    <source>
        <dbReference type="SAM" id="Phobius"/>
    </source>
</evidence>
<dbReference type="RefSeq" id="WP_012624975.1">
    <property type="nucleotide sequence ID" value="NZ_FPIW01000039.1"/>
</dbReference>
<dbReference type="PROSITE" id="PS51202">
    <property type="entry name" value="RCK_C"/>
    <property type="match status" value="2"/>
</dbReference>
<evidence type="ECO:0000259" key="8">
    <source>
        <dbReference type="PROSITE" id="PS51202"/>
    </source>
</evidence>
<dbReference type="SUPFAM" id="SSF116726">
    <property type="entry name" value="TrkA C-terminal domain-like"/>
    <property type="match status" value="2"/>
</dbReference>
<keyword evidence="5 7" id="KW-1133">Transmembrane helix</keyword>
<evidence type="ECO:0000256" key="1">
    <source>
        <dbReference type="ARBA" id="ARBA00004141"/>
    </source>
</evidence>
<feature type="transmembrane region" description="Helical" evidence="7">
    <location>
        <begin position="503"/>
        <end position="536"/>
    </location>
</feature>
<dbReference type="GO" id="GO:0008324">
    <property type="term" value="F:monoatomic cation transmembrane transporter activity"/>
    <property type="evidence" value="ECO:0007669"/>
    <property type="project" value="InterPro"/>
</dbReference>
<feature type="transmembrane region" description="Helical" evidence="7">
    <location>
        <begin position="421"/>
        <end position="451"/>
    </location>
</feature>
<evidence type="ECO:0000313" key="9">
    <source>
        <dbReference type="EMBL" id="SFW59303.1"/>
    </source>
</evidence>
<evidence type="ECO:0000256" key="2">
    <source>
        <dbReference type="ARBA" id="ARBA00022448"/>
    </source>
</evidence>
<dbReference type="Pfam" id="PF03600">
    <property type="entry name" value="CitMHS"/>
    <property type="match status" value="1"/>
</dbReference>
<feature type="transmembrane region" description="Helical" evidence="7">
    <location>
        <begin position="53"/>
        <end position="74"/>
    </location>
</feature>
<name>A0AA94HTQ6_DESDE</name>
<dbReference type="Proteomes" id="UP000182680">
    <property type="component" value="Unassembled WGS sequence"/>
</dbReference>
<comment type="subcellular location">
    <subcellularLocation>
        <location evidence="1">Membrane</location>
        <topology evidence="1">Multi-pass membrane protein</topology>
    </subcellularLocation>
</comment>
<dbReference type="EMBL" id="FPIW01000039">
    <property type="protein sequence ID" value="SFW59303.1"/>
    <property type="molecule type" value="Genomic_DNA"/>
</dbReference>
<dbReference type="InterPro" id="IPR036721">
    <property type="entry name" value="RCK_C_sf"/>
</dbReference>
<feature type="transmembrane region" description="Helical" evidence="7">
    <location>
        <begin position="142"/>
        <end position="162"/>
    </location>
</feature>
<dbReference type="GO" id="GO:0005886">
    <property type="term" value="C:plasma membrane"/>
    <property type="evidence" value="ECO:0007669"/>
    <property type="project" value="TreeGrafter"/>
</dbReference>
<feature type="transmembrane region" description="Helical" evidence="7">
    <location>
        <begin position="548"/>
        <end position="567"/>
    </location>
</feature>
<evidence type="ECO:0000256" key="3">
    <source>
        <dbReference type="ARBA" id="ARBA00022692"/>
    </source>
</evidence>
<dbReference type="InterPro" id="IPR051679">
    <property type="entry name" value="DASS-Related_Transporters"/>
</dbReference>
<protein>
    <submittedName>
        <fullName evidence="9">Di-and tricarboxylate transporter</fullName>
    </submittedName>
</protein>
<feature type="domain" description="RCK C-terminal" evidence="8">
    <location>
        <begin position="313"/>
        <end position="397"/>
    </location>
</feature>
<evidence type="ECO:0000256" key="6">
    <source>
        <dbReference type="ARBA" id="ARBA00023136"/>
    </source>
</evidence>
<keyword evidence="6 7" id="KW-0472">Membrane</keyword>
<sequence length="609" mass="65737">MLTYDMTVTLAVLGVAVIFLVTNALRNDVVAVLIILALTLSGVLPVQEAISGFASTTVLIISCMFIVGKAIIHTGIAQRVGEMIIRRGGRSERRLLLMIMGAAASVGAFMSSTATAAIFIPITLSVAEKTRINPRRLLMPLALAALISGMMTLVATTPNIIVNGILRERGLETLGFFSFTPFGILILLLAMAFMLLCGQDMLAPKDSRIERKKSLSIDDLLRHHKIDKQQFLLRIPEGSDLVDRTVARMQLSARYGITLLAVEGDGNGRRRTITPAKPEKVLQAGDLLMVIGSSNQLHTFIETFSLEQVSATASKRRNFFQVVGLAEVMLNPESTLIGKSLKETLFQSTFQSMVLGIRRKGETLTEDVADIPLKFGDVLLVCGAWEDILRLERNKSQYLLLTLPQDYKEVIPARQKGKITLIIMAAMVVLMAFSLLPPVTAILAATAALVLMRCVPLNSIYEVIDWQTVVMIAGILPLVLALQKSGIISLVSDGFIQLLSGAGPFAVLAGLFMITALLGFCLSSTAVAMLIAPMAVDVGLKMGISPQACAMSVAIACSAVFISPLGSAVHMLVREPGGYSLKDYAKVGAPLLLLALLATMFFCWVLYLR</sequence>
<evidence type="ECO:0000256" key="4">
    <source>
        <dbReference type="ARBA" id="ARBA00022737"/>
    </source>
</evidence>
<keyword evidence="4" id="KW-0677">Repeat</keyword>
<evidence type="ECO:0000313" key="10">
    <source>
        <dbReference type="Proteomes" id="UP000182680"/>
    </source>
</evidence>
<proteinExistence type="predicted"/>
<keyword evidence="3 7" id="KW-0812">Transmembrane</keyword>
<dbReference type="PANTHER" id="PTHR43652">
    <property type="entry name" value="BASIC AMINO ACID ANTIPORTER YFCC-RELATED"/>
    <property type="match status" value="1"/>
</dbReference>
<dbReference type="Pfam" id="PF02080">
    <property type="entry name" value="TrkA_C"/>
    <property type="match status" value="2"/>
</dbReference>
<dbReference type="Gene3D" id="3.30.70.1450">
    <property type="entry name" value="Regulator of K+ conductance, C-terminal domain"/>
    <property type="match status" value="2"/>
</dbReference>
<feature type="transmembrane region" description="Helical" evidence="7">
    <location>
        <begin position="174"/>
        <end position="196"/>
    </location>
</feature>
<dbReference type="PANTHER" id="PTHR43652:SF1">
    <property type="entry name" value="RESPONSE REGULATOR"/>
    <property type="match status" value="1"/>
</dbReference>
<dbReference type="OMA" id="NFFILSE"/>
<dbReference type="InterPro" id="IPR006037">
    <property type="entry name" value="RCK_C"/>
</dbReference>
<accession>A0AA94HTQ6</accession>
<dbReference type="GO" id="GO:0006813">
    <property type="term" value="P:potassium ion transport"/>
    <property type="evidence" value="ECO:0007669"/>
    <property type="project" value="InterPro"/>
</dbReference>
<feature type="transmembrane region" description="Helical" evidence="7">
    <location>
        <begin position="95"/>
        <end position="122"/>
    </location>
</feature>
<reference evidence="10" key="1">
    <citation type="submission" date="2016-11" db="EMBL/GenBank/DDBJ databases">
        <authorList>
            <person name="Jaros S."/>
            <person name="Januszkiewicz K."/>
            <person name="Wedrychowicz H."/>
        </authorList>
    </citation>
    <scope>NUCLEOTIDE SEQUENCE [LARGE SCALE GENOMIC DNA]</scope>
    <source>
        <strain evidence="10">DSM 7057</strain>
    </source>
</reference>
<feature type="domain" description="RCK C-terminal" evidence="8">
    <location>
        <begin position="218"/>
        <end position="306"/>
    </location>
</feature>
<dbReference type="AlphaFoldDB" id="A0AA94HTQ6"/>
<feature type="transmembrane region" description="Helical" evidence="7">
    <location>
        <begin position="587"/>
        <end position="608"/>
    </location>
</feature>
<evidence type="ECO:0000256" key="5">
    <source>
        <dbReference type="ARBA" id="ARBA00022989"/>
    </source>
</evidence>